<dbReference type="InterPro" id="IPR003593">
    <property type="entry name" value="AAA+_ATPase"/>
</dbReference>
<keyword evidence="3" id="KW-0547">Nucleotide-binding</keyword>
<evidence type="ECO:0000256" key="4">
    <source>
        <dbReference type="ARBA" id="ARBA00022840"/>
    </source>
</evidence>
<evidence type="ECO:0000256" key="1">
    <source>
        <dbReference type="ARBA" id="ARBA00005417"/>
    </source>
</evidence>
<dbReference type="Pfam" id="PF00005">
    <property type="entry name" value="ABC_tran"/>
    <property type="match status" value="1"/>
</dbReference>
<dbReference type="FunFam" id="3.40.50.300:FF:000134">
    <property type="entry name" value="Iron-enterobactin ABC transporter ATP-binding protein"/>
    <property type="match status" value="1"/>
</dbReference>
<dbReference type="SUPFAM" id="SSF52540">
    <property type="entry name" value="P-loop containing nucleoside triphosphate hydrolases"/>
    <property type="match status" value="1"/>
</dbReference>
<dbReference type="RefSeq" id="WP_075613183.1">
    <property type="nucleotide sequence ID" value="NZ_JACIED010000006.1"/>
</dbReference>
<dbReference type="EMBL" id="JACIED010000006">
    <property type="protein sequence ID" value="MBB4009857.1"/>
    <property type="molecule type" value="Genomic_DNA"/>
</dbReference>
<evidence type="ECO:0000259" key="5">
    <source>
        <dbReference type="PROSITE" id="PS50893"/>
    </source>
</evidence>
<protein>
    <submittedName>
        <fullName evidence="6">ABC-type cobalamin/Fe3+-siderophores transport system ATPase subunit</fullName>
    </submittedName>
    <submittedName>
        <fullName evidence="7">Iron ABC transporter ATP-binding protein</fullName>
    </submittedName>
</protein>
<keyword evidence="4 7" id="KW-0067">ATP-binding</keyword>
<keyword evidence="2" id="KW-0813">Transport</keyword>
<dbReference type="AlphaFoldDB" id="A0A1Q9A9H7"/>
<dbReference type="GO" id="GO:0016887">
    <property type="term" value="F:ATP hydrolysis activity"/>
    <property type="evidence" value="ECO:0007669"/>
    <property type="project" value="InterPro"/>
</dbReference>
<organism evidence="7 8">
    <name type="scientific">Allorhizobium taibaishanense</name>
    <dbReference type="NCBI Taxonomy" id="887144"/>
    <lineage>
        <taxon>Bacteria</taxon>
        <taxon>Pseudomonadati</taxon>
        <taxon>Pseudomonadota</taxon>
        <taxon>Alphaproteobacteria</taxon>
        <taxon>Hyphomicrobiales</taxon>
        <taxon>Rhizobiaceae</taxon>
        <taxon>Rhizobium/Agrobacterium group</taxon>
        <taxon>Allorhizobium</taxon>
    </lineage>
</organism>
<name>A0A1Q9A9H7_9HYPH</name>
<dbReference type="SMART" id="SM00382">
    <property type="entry name" value="AAA"/>
    <property type="match status" value="1"/>
</dbReference>
<proteinExistence type="inferred from homology"/>
<keyword evidence="8" id="KW-1185">Reference proteome</keyword>
<dbReference type="PANTHER" id="PTHR42794:SF2">
    <property type="entry name" value="ABC TRANSPORTER ATP-BINDING PROTEIN"/>
    <property type="match status" value="1"/>
</dbReference>
<dbReference type="EMBL" id="MKIN01000019">
    <property type="protein sequence ID" value="OLP51492.1"/>
    <property type="molecule type" value="Genomic_DNA"/>
</dbReference>
<dbReference type="Proteomes" id="UP000185598">
    <property type="component" value="Unassembled WGS sequence"/>
</dbReference>
<gene>
    <name evidence="7" type="ORF">BJF91_15705</name>
    <name evidence="6" type="ORF">GGQ71_004154</name>
</gene>
<evidence type="ECO:0000313" key="6">
    <source>
        <dbReference type="EMBL" id="MBB4009857.1"/>
    </source>
</evidence>
<evidence type="ECO:0000256" key="3">
    <source>
        <dbReference type="ARBA" id="ARBA00022741"/>
    </source>
</evidence>
<dbReference type="PROSITE" id="PS00211">
    <property type="entry name" value="ABC_TRANSPORTER_1"/>
    <property type="match status" value="1"/>
</dbReference>
<accession>A0A1Q9A9H7</accession>
<evidence type="ECO:0000313" key="9">
    <source>
        <dbReference type="Proteomes" id="UP000544107"/>
    </source>
</evidence>
<dbReference type="InterPro" id="IPR027417">
    <property type="entry name" value="P-loop_NTPase"/>
</dbReference>
<dbReference type="STRING" id="887144.BJF91_15705"/>
<dbReference type="Proteomes" id="UP000544107">
    <property type="component" value="Unassembled WGS sequence"/>
</dbReference>
<comment type="similarity">
    <text evidence="1">Belongs to the ABC transporter superfamily.</text>
</comment>
<evidence type="ECO:0000256" key="2">
    <source>
        <dbReference type="ARBA" id="ARBA00022448"/>
    </source>
</evidence>
<comment type="caution">
    <text evidence="7">The sequence shown here is derived from an EMBL/GenBank/DDBJ whole genome shotgun (WGS) entry which is preliminary data.</text>
</comment>
<reference evidence="7 8" key="1">
    <citation type="submission" date="2016-09" db="EMBL/GenBank/DDBJ databases">
        <title>Rhizobium oryziradicis sp. nov., isolated from the root of rice.</title>
        <authorList>
            <person name="Zhao J."/>
            <person name="Zhang X."/>
        </authorList>
    </citation>
    <scope>NUCLEOTIDE SEQUENCE [LARGE SCALE GENOMIC DNA]</scope>
    <source>
        <strain evidence="7 8">14971</strain>
    </source>
</reference>
<sequence length="271" mass="29035">MSCNGHGASMQVRGLRYGPAGIDPLIDGVSFQLDPGDRLAIVGPNGAGKTTLLRCLYRALKPGQGSVLLDGYDIWSLDPRDLARRVAVVLQEMPADFSFTVEDIVTMGRIPWRRSGWLPAIGQRSACAASEKAAVWHAMEHLNVVNLAKRGFATLSGGEKQRVLVARALAQDPQVLILDEPSNHLDIRNQLEILDLLRGLGITVITTLHDINLAAGFATRALLLHGGRAIAEGLPEDVLTEANLSATFSVKAHIHATGNGSAPNFSFALRA</sequence>
<dbReference type="PROSITE" id="PS50893">
    <property type="entry name" value="ABC_TRANSPORTER_2"/>
    <property type="match status" value="1"/>
</dbReference>
<dbReference type="CDD" id="cd03214">
    <property type="entry name" value="ABC_Iron-Siderophores_B12_Hemin"/>
    <property type="match status" value="1"/>
</dbReference>
<evidence type="ECO:0000313" key="8">
    <source>
        <dbReference type="Proteomes" id="UP000185598"/>
    </source>
</evidence>
<reference evidence="6 9" key="2">
    <citation type="submission" date="2020-08" db="EMBL/GenBank/DDBJ databases">
        <title>Genomic Encyclopedia of Type Strains, Phase IV (KMG-IV): sequencing the most valuable type-strain genomes for metagenomic binning, comparative biology and taxonomic classification.</title>
        <authorList>
            <person name="Goeker M."/>
        </authorList>
    </citation>
    <scope>NUCLEOTIDE SEQUENCE [LARGE SCALE GENOMIC DNA]</scope>
    <source>
        <strain evidence="6 9">DSM 100021</strain>
    </source>
</reference>
<evidence type="ECO:0000313" key="7">
    <source>
        <dbReference type="EMBL" id="OLP51492.1"/>
    </source>
</evidence>
<dbReference type="PANTHER" id="PTHR42794">
    <property type="entry name" value="HEMIN IMPORT ATP-BINDING PROTEIN HMUV"/>
    <property type="match status" value="1"/>
</dbReference>
<dbReference type="Gene3D" id="3.40.50.300">
    <property type="entry name" value="P-loop containing nucleotide triphosphate hydrolases"/>
    <property type="match status" value="1"/>
</dbReference>
<dbReference type="InterPro" id="IPR017871">
    <property type="entry name" value="ABC_transporter-like_CS"/>
</dbReference>
<dbReference type="InterPro" id="IPR003439">
    <property type="entry name" value="ABC_transporter-like_ATP-bd"/>
</dbReference>
<dbReference type="GO" id="GO:0005524">
    <property type="term" value="F:ATP binding"/>
    <property type="evidence" value="ECO:0007669"/>
    <property type="project" value="UniProtKB-KW"/>
</dbReference>
<feature type="domain" description="ABC transporter" evidence="5">
    <location>
        <begin position="10"/>
        <end position="251"/>
    </location>
</feature>